<comment type="caution">
    <text evidence="2">The sequence shown here is derived from an EMBL/GenBank/DDBJ whole genome shotgun (WGS) entry which is preliminary data.</text>
</comment>
<dbReference type="Pfam" id="PF13508">
    <property type="entry name" value="Acetyltransf_7"/>
    <property type="match status" value="1"/>
</dbReference>
<dbReference type="AlphaFoldDB" id="A0A5C4NHH4"/>
<dbReference type="Proteomes" id="UP000305709">
    <property type="component" value="Unassembled WGS sequence"/>
</dbReference>
<dbReference type="PROSITE" id="PS51186">
    <property type="entry name" value="GNAT"/>
    <property type="match status" value="1"/>
</dbReference>
<dbReference type="EMBL" id="VDFV01000002">
    <property type="protein sequence ID" value="TNC74274.1"/>
    <property type="molecule type" value="Genomic_DNA"/>
</dbReference>
<keyword evidence="2" id="KW-0808">Transferase</keyword>
<dbReference type="OrthoDB" id="9796919at2"/>
<evidence type="ECO:0000313" key="3">
    <source>
        <dbReference type="Proteomes" id="UP000305709"/>
    </source>
</evidence>
<keyword evidence="3" id="KW-1185">Reference proteome</keyword>
<feature type="domain" description="N-acetyltransferase" evidence="1">
    <location>
        <begin position="114"/>
        <end position="260"/>
    </location>
</feature>
<protein>
    <submittedName>
        <fullName evidence="2">GNAT family N-acetyltransferase</fullName>
    </submittedName>
</protein>
<name>A0A5C4NHH4_9RHOB</name>
<evidence type="ECO:0000313" key="2">
    <source>
        <dbReference type="EMBL" id="TNC74274.1"/>
    </source>
</evidence>
<evidence type="ECO:0000259" key="1">
    <source>
        <dbReference type="PROSITE" id="PS51186"/>
    </source>
</evidence>
<dbReference type="Gene3D" id="3.40.630.30">
    <property type="match status" value="1"/>
</dbReference>
<dbReference type="RefSeq" id="WP_139080235.1">
    <property type="nucleotide sequence ID" value="NZ_VDFV01000002.1"/>
</dbReference>
<dbReference type="InterPro" id="IPR000182">
    <property type="entry name" value="GNAT_dom"/>
</dbReference>
<sequence length="260" mass="28575">MRSLGFRTDLLALSGLAEVERHPDHVVIRTPQEPDYWSGNGLILLGPPGDPEEETALFHRRFPTAEHVSIAWDVPDLDPDEVRPLWEPRGFAVEVSDVLARTGVPPASDLPPDAELRELRRDADWDDVLALGLELAAEDGLDLARHEPFLRRRLSGQRAQAGRGLARWWGAFAGGRLAASLGVVQGEGLARYQTVQTAPAQRRRGLASALIRRAAEAALKRDPEARLVLVAETGGAPGRLYRRAGFDLAERTVAVLRRGY</sequence>
<dbReference type="GO" id="GO:0016747">
    <property type="term" value="F:acyltransferase activity, transferring groups other than amino-acyl groups"/>
    <property type="evidence" value="ECO:0007669"/>
    <property type="project" value="InterPro"/>
</dbReference>
<dbReference type="SUPFAM" id="SSF55729">
    <property type="entry name" value="Acyl-CoA N-acyltransferases (Nat)"/>
    <property type="match status" value="1"/>
</dbReference>
<dbReference type="InterPro" id="IPR016181">
    <property type="entry name" value="Acyl_CoA_acyltransferase"/>
</dbReference>
<dbReference type="CDD" id="cd04301">
    <property type="entry name" value="NAT_SF"/>
    <property type="match status" value="1"/>
</dbReference>
<reference evidence="2 3" key="1">
    <citation type="submission" date="2019-06" db="EMBL/GenBank/DDBJ databases">
        <authorList>
            <person name="Jiang L."/>
        </authorList>
    </citation>
    <scope>NUCLEOTIDE SEQUENCE [LARGE SCALE GENOMIC DNA]</scope>
    <source>
        <strain evidence="2 3">YIM 48858</strain>
    </source>
</reference>
<organism evidence="2 3">
    <name type="scientific">Rubellimicrobium roseum</name>
    <dbReference type="NCBI Taxonomy" id="687525"/>
    <lineage>
        <taxon>Bacteria</taxon>
        <taxon>Pseudomonadati</taxon>
        <taxon>Pseudomonadota</taxon>
        <taxon>Alphaproteobacteria</taxon>
        <taxon>Rhodobacterales</taxon>
        <taxon>Roseobacteraceae</taxon>
        <taxon>Rubellimicrobium</taxon>
    </lineage>
</organism>
<accession>A0A5C4NHH4</accession>
<gene>
    <name evidence="2" type="ORF">FHG71_03555</name>
</gene>
<proteinExistence type="predicted"/>